<sequence>MKPSKNKCFIYYLISIIFILFLIIIFLWLIYRINNMPIIWQPQILEDGSLVEFKEVNNQIIKTICSADGQQIKEYDLDTNQLIKIIDFQDEITEYVKNNGQLNCILTSFLKTYQENLIIQEIWPNKKIIYSYDNQEPLITNLLGNIILRYEPKNNPSQTLLTISIQNNTHIEYDYTTGNISRIFWPNGIISQYHPQNSLLTQEILPNQTKREYHYDAQKIDNLRNRQKVISSPFLTEITPDGITKKYQLYLNQELLPNGIIRTYHSNFFTDISPIDNILKEYDINTKKLMQVVFPNGLIKKYSLFNGHLKQEIFPNRMIKEYNPFQDTLLEEIMPDGTKKKYDEETHILSQIIQSNGVKTEIKKENDVVNSHIVKIFLPDKTIIEFDQEKKVIQKEITPQGIVKNTIFEYEPKTQKLVRIRLPNDHIKEFHPSTGKLIKEIFADGLIKEYDENTTLLIKEILPNGMYICYEYLPKTDLLLRSVYSDGFTIEHDLNEVNN</sequence>
<dbReference type="AlphaFoldDB" id="A0A2S8NV97"/>
<proteinExistence type="predicted"/>
<organism evidence="2 3">
    <name type="scientific">Candidatus Phytoplasma phoenicium</name>
    <dbReference type="NCBI Taxonomy" id="198422"/>
    <lineage>
        <taxon>Bacteria</taxon>
        <taxon>Bacillati</taxon>
        <taxon>Mycoplasmatota</taxon>
        <taxon>Mollicutes</taxon>
        <taxon>Acholeplasmatales</taxon>
        <taxon>Acholeplasmataceae</taxon>
        <taxon>Candidatus Phytoplasma</taxon>
        <taxon>16SrIX (Pigeon pea witches'-broom group)</taxon>
    </lineage>
</organism>
<gene>
    <name evidence="2" type="ORF">C6B37_00255</name>
</gene>
<dbReference type="EMBL" id="PUUG01000003">
    <property type="protein sequence ID" value="PQP79937.1"/>
    <property type="molecule type" value="Genomic_DNA"/>
</dbReference>
<keyword evidence="1" id="KW-0472">Membrane</keyword>
<name>A0A2S8NV97_9MOLU</name>
<keyword evidence="1" id="KW-1133">Transmembrane helix</keyword>
<accession>A0A2S8NV97</accession>
<keyword evidence="3" id="KW-1185">Reference proteome</keyword>
<evidence type="ECO:0000256" key="1">
    <source>
        <dbReference type="SAM" id="Phobius"/>
    </source>
</evidence>
<feature type="transmembrane region" description="Helical" evidence="1">
    <location>
        <begin position="9"/>
        <end position="31"/>
    </location>
</feature>
<keyword evidence="1" id="KW-0812">Transmembrane</keyword>
<evidence type="ECO:0000313" key="3">
    <source>
        <dbReference type="Proteomes" id="UP000238672"/>
    </source>
</evidence>
<evidence type="ECO:0008006" key="4">
    <source>
        <dbReference type="Google" id="ProtNLM"/>
    </source>
</evidence>
<evidence type="ECO:0000313" key="2">
    <source>
        <dbReference type="EMBL" id="PQP79937.1"/>
    </source>
</evidence>
<dbReference type="Proteomes" id="UP000238672">
    <property type="component" value="Unassembled WGS sequence"/>
</dbReference>
<reference evidence="2 3" key="1">
    <citation type="submission" date="2018-02" db="EMBL/GenBank/DDBJ databases">
        <title>Metagenomics reveals mixed infection of spiroplasma and phytoplasma in chicory.</title>
        <authorList>
            <person name="Polano C."/>
            <person name="Moruzzi S."/>
            <person name="Ermacora P."/>
            <person name="Ferrini F."/>
            <person name="Martini M."/>
            <person name="Firrao G."/>
        </authorList>
    </citation>
    <scope>NUCLEOTIDE SEQUENCE [LARGE SCALE GENOMIC DNA]</scope>
    <source>
        <strain evidence="2 3">ChiP</strain>
    </source>
</reference>
<comment type="caution">
    <text evidence="2">The sequence shown here is derived from an EMBL/GenBank/DDBJ whole genome shotgun (WGS) entry which is preliminary data.</text>
</comment>
<protein>
    <recommendedName>
        <fullName evidence="4">DUF2963 domain-containing protein</fullName>
    </recommendedName>
</protein>